<dbReference type="PROSITE" id="PS50883">
    <property type="entry name" value="EAL"/>
    <property type="match status" value="1"/>
</dbReference>
<feature type="domain" description="EAL" evidence="2">
    <location>
        <begin position="410"/>
        <end position="664"/>
    </location>
</feature>
<dbReference type="Gene3D" id="3.30.70.270">
    <property type="match status" value="1"/>
</dbReference>
<dbReference type="PANTHER" id="PTHR33121">
    <property type="entry name" value="CYCLIC DI-GMP PHOSPHODIESTERASE PDEF"/>
    <property type="match status" value="1"/>
</dbReference>
<dbReference type="SMART" id="SM00091">
    <property type="entry name" value="PAS"/>
    <property type="match status" value="1"/>
</dbReference>
<dbReference type="Proteomes" id="UP000275473">
    <property type="component" value="Unassembled WGS sequence"/>
</dbReference>
<evidence type="ECO:0000313" key="5">
    <source>
        <dbReference type="Proteomes" id="UP000275473"/>
    </source>
</evidence>
<proteinExistence type="predicted"/>
<keyword evidence="5" id="KW-1185">Reference proteome</keyword>
<dbReference type="InterPro" id="IPR035965">
    <property type="entry name" value="PAS-like_dom_sf"/>
</dbReference>
<dbReference type="SMART" id="SM00052">
    <property type="entry name" value="EAL"/>
    <property type="match status" value="1"/>
</dbReference>
<dbReference type="CDD" id="cd00130">
    <property type="entry name" value="PAS"/>
    <property type="match status" value="1"/>
</dbReference>
<dbReference type="AlphaFoldDB" id="A0A3M8P5Z0"/>
<dbReference type="InterPro" id="IPR029787">
    <property type="entry name" value="Nucleotide_cyclase"/>
</dbReference>
<dbReference type="SUPFAM" id="SSF55073">
    <property type="entry name" value="Nucleotide cyclase"/>
    <property type="match status" value="1"/>
</dbReference>
<dbReference type="PANTHER" id="PTHR33121:SF70">
    <property type="entry name" value="SIGNALING PROTEIN YKOW"/>
    <property type="match status" value="1"/>
</dbReference>
<reference evidence="4 5" key="1">
    <citation type="journal article" date="2018" name="Int. J. Syst. Evol. Microbiol.">
        <title>Planococcus salinus sp. nov., a moderately halophilic bacterium isolated from a saline-alkali soil.</title>
        <authorList>
            <person name="Gan L."/>
        </authorList>
    </citation>
    <scope>NUCLEOTIDE SEQUENCE [LARGE SCALE GENOMIC DNA]</scope>
    <source>
        <strain evidence="4 5">LCB217</strain>
    </source>
</reference>
<dbReference type="Pfam" id="PF00563">
    <property type="entry name" value="EAL"/>
    <property type="match status" value="1"/>
</dbReference>
<dbReference type="Pfam" id="PF00990">
    <property type="entry name" value="GGDEF"/>
    <property type="match status" value="1"/>
</dbReference>
<gene>
    <name evidence="4" type="ORF">EEX84_13255</name>
</gene>
<sequence length="668" mass="76261">MQEWINTIDEFLVAIDRNGTILRVNQSWIDFCVSHEISALLWQTGANYLDGLEKAGNAKELSSIKQVLRNEVNEHELVHPFLLGENETQWLQVKVRGISSASEDSNGAIIYHKPITPYSNSLQPITAEIVLESMTEGFCLLDDSMKVIYLNDIAEELLQRKRESMMGRGFFDVFPEAVNTNFQRHYEHVLKKQEIVEFVDYYKPLDTWFQIKACPLKKGRLAIYFQDVSERKKTEAQLMESTFYDYLTGLPNRRLMIQKISSLMEQGNKFSIFHLHIDNLNFINAVHQHHAGDTIMKRTAEKLKVFTNETCYAGRLDGNEFIILRKYRKGENLAEFAHQIEQVFCKPINLANSEEVTVSFSLGIACHPFDAQTTDELLSYAEIAMSEAKNVGGSSCVFFRPKMKALRNRNSVIEEGLGGDLKANGFHYTMQPQIDGNSGNLTGVEVLSRWTHPKLGELSPLEFIQLAEETGNIVPLTSHLLTEVFAQIKEWEKQFGWNLRTAINMTPSLLGNPDFFDSFFKLMDRYKIKPSLIEIEITEQAELTYSPKTLENLLLCKSKGISIAIDDFGTGFSMISYLTHFPITKIKIDKSFVQKIGQDRKSEAVLKSLIHLATSIECELVAEGVERREEAEFLQANNCSIFQGYLYDKPLKVSEFEAKYLQSPLFFG</sequence>
<dbReference type="Gene3D" id="3.30.450.20">
    <property type="entry name" value="PAS domain"/>
    <property type="match status" value="1"/>
</dbReference>
<dbReference type="InterPro" id="IPR000160">
    <property type="entry name" value="GGDEF_dom"/>
</dbReference>
<feature type="domain" description="GGDEF" evidence="3">
    <location>
        <begin position="268"/>
        <end position="401"/>
    </location>
</feature>
<accession>A0A3M8P5Z0</accession>
<protein>
    <submittedName>
        <fullName evidence="4">EAL domain-containing protein</fullName>
    </submittedName>
</protein>
<dbReference type="OrthoDB" id="2624050at2"/>
<dbReference type="NCBIfam" id="TIGR00254">
    <property type="entry name" value="GGDEF"/>
    <property type="match status" value="1"/>
</dbReference>
<dbReference type="SUPFAM" id="SSF141868">
    <property type="entry name" value="EAL domain-like"/>
    <property type="match status" value="1"/>
</dbReference>
<dbReference type="GO" id="GO:0071111">
    <property type="term" value="F:cyclic-guanylate-specific phosphodiesterase activity"/>
    <property type="evidence" value="ECO:0007669"/>
    <property type="project" value="InterPro"/>
</dbReference>
<evidence type="ECO:0000259" key="2">
    <source>
        <dbReference type="PROSITE" id="PS50883"/>
    </source>
</evidence>
<dbReference type="EMBL" id="RIAX01000010">
    <property type="protein sequence ID" value="RNF38811.1"/>
    <property type="molecule type" value="Genomic_DNA"/>
</dbReference>
<dbReference type="PROSITE" id="PS50887">
    <property type="entry name" value="GGDEF"/>
    <property type="match status" value="1"/>
</dbReference>
<dbReference type="InterPro" id="IPR035919">
    <property type="entry name" value="EAL_sf"/>
</dbReference>
<evidence type="ECO:0000313" key="4">
    <source>
        <dbReference type="EMBL" id="RNF38811.1"/>
    </source>
</evidence>
<name>A0A3M8P5Z0_9BACL</name>
<dbReference type="SUPFAM" id="SSF55785">
    <property type="entry name" value="PYP-like sensor domain (PAS domain)"/>
    <property type="match status" value="1"/>
</dbReference>
<dbReference type="InterPro" id="IPR001633">
    <property type="entry name" value="EAL_dom"/>
</dbReference>
<dbReference type="CDD" id="cd01949">
    <property type="entry name" value="GGDEF"/>
    <property type="match status" value="1"/>
</dbReference>
<dbReference type="NCBIfam" id="TIGR00229">
    <property type="entry name" value="sensory_box"/>
    <property type="match status" value="1"/>
</dbReference>
<dbReference type="InterPro" id="IPR013656">
    <property type="entry name" value="PAS_4"/>
</dbReference>
<dbReference type="SMART" id="SM00267">
    <property type="entry name" value="GGDEF"/>
    <property type="match status" value="1"/>
</dbReference>
<dbReference type="InterPro" id="IPR043128">
    <property type="entry name" value="Rev_trsase/Diguanyl_cyclase"/>
</dbReference>
<dbReference type="Pfam" id="PF08448">
    <property type="entry name" value="PAS_4"/>
    <property type="match status" value="1"/>
</dbReference>
<dbReference type="CDD" id="cd01948">
    <property type="entry name" value="EAL"/>
    <property type="match status" value="1"/>
</dbReference>
<evidence type="ECO:0000259" key="1">
    <source>
        <dbReference type="PROSITE" id="PS50112"/>
    </source>
</evidence>
<organism evidence="4 5">
    <name type="scientific">Planococcus salinus</name>
    <dbReference type="NCBI Taxonomy" id="1848460"/>
    <lineage>
        <taxon>Bacteria</taxon>
        <taxon>Bacillati</taxon>
        <taxon>Bacillota</taxon>
        <taxon>Bacilli</taxon>
        <taxon>Bacillales</taxon>
        <taxon>Caryophanaceae</taxon>
        <taxon>Planococcus</taxon>
    </lineage>
</organism>
<dbReference type="PROSITE" id="PS50112">
    <property type="entry name" value="PAS"/>
    <property type="match status" value="1"/>
</dbReference>
<feature type="domain" description="PAS" evidence="1">
    <location>
        <begin position="130"/>
        <end position="193"/>
    </location>
</feature>
<dbReference type="Gene3D" id="3.20.20.450">
    <property type="entry name" value="EAL domain"/>
    <property type="match status" value="1"/>
</dbReference>
<dbReference type="InterPro" id="IPR050706">
    <property type="entry name" value="Cyclic-di-GMP_PDE-like"/>
</dbReference>
<evidence type="ECO:0000259" key="3">
    <source>
        <dbReference type="PROSITE" id="PS50887"/>
    </source>
</evidence>
<comment type="caution">
    <text evidence="4">The sequence shown here is derived from an EMBL/GenBank/DDBJ whole genome shotgun (WGS) entry which is preliminary data.</text>
</comment>
<dbReference type="InterPro" id="IPR000014">
    <property type="entry name" value="PAS"/>
</dbReference>